<evidence type="ECO:0000256" key="7">
    <source>
        <dbReference type="ARBA" id="ARBA00023141"/>
    </source>
</evidence>
<evidence type="ECO:0000256" key="4">
    <source>
        <dbReference type="ARBA" id="ARBA00022272"/>
    </source>
</evidence>
<dbReference type="InterPro" id="IPR044643">
    <property type="entry name" value="TrpF_fam"/>
</dbReference>
<organism evidence="11 12">
    <name type="scientific">Gloeobacter morelensis MG652769</name>
    <dbReference type="NCBI Taxonomy" id="2781736"/>
    <lineage>
        <taxon>Bacteria</taxon>
        <taxon>Bacillati</taxon>
        <taxon>Cyanobacteriota</taxon>
        <taxon>Cyanophyceae</taxon>
        <taxon>Gloeobacterales</taxon>
        <taxon>Gloeobacteraceae</taxon>
        <taxon>Gloeobacter</taxon>
        <taxon>Gloeobacter morelensis</taxon>
    </lineage>
</organism>
<evidence type="ECO:0000256" key="9">
    <source>
        <dbReference type="HAMAP-Rule" id="MF_00135"/>
    </source>
</evidence>
<comment type="catalytic activity">
    <reaction evidence="1 9">
        <text>N-(5-phospho-beta-D-ribosyl)anthranilate = 1-(2-carboxyphenylamino)-1-deoxy-D-ribulose 5-phosphate</text>
        <dbReference type="Rhea" id="RHEA:21540"/>
        <dbReference type="ChEBI" id="CHEBI:18277"/>
        <dbReference type="ChEBI" id="CHEBI:58613"/>
        <dbReference type="EC" id="5.3.1.24"/>
    </reaction>
</comment>
<dbReference type="PANTHER" id="PTHR42894">
    <property type="entry name" value="N-(5'-PHOSPHORIBOSYL)ANTHRANILATE ISOMERASE"/>
    <property type="match status" value="1"/>
</dbReference>
<dbReference type="RefSeq" id="WP_230842899.1">
    <property type="nucleotide sequence ID" value="NZ_CP063845.1"/>
</dbReference>
<accession>A0ABY3PQH9</accession>
<protein>
    <recommendedName>
        <fullName evidence="4 9">N-(5'-phosphoribosyl)anthranilate isomerase</fullName>
        <shortName evidence="9">PRAI</shortName>
        <ecNumber evidence="3 9">5.3.1.24</ecNumber>
    </recommendedName>
</protein>
<evidence type="ECO:0000313" key="11">
    <source>
        <dbReference type="EMBL" id="UFP95677.1"/>
    </source>
</evidence>
<dbReference type="HAMAP" id="MF_00135">
    <property type="entry name" value="PRAI"/>
    <property type="match status" value="1"/>
</dbReference>
<evidence type="ECO:0000313" key="12">
    <source>
        <dbReference type="Proteomes" id="UP001054846"/>
    </source>
</evidence>
<evidence type="ECO:0000256" key="5">
    <source>
        <dbReference type="ARBA" id="ARBA00022605"/>
    </source>
</evidence>
<sequence length="219" mass="23105">MRVKICGFTDPGQARAAARLGVHALGFVCVPGTPRYVDAARLREIAAALPPFTFKVGVFVNASIKTLRAAIEAGGLQAVQLHGEESPESCARLARTLPGILRIKALRVRGAADLTKIAPYTDAVEAVLLDAWHPTQAGGTGQTLDWQALQGFRPALPWLLSGGLRPANLAKALEILAPDAVDLSSGVENGVPGQKDLSKITQILRIASSPFAIERDCGE</sequence>
<dbReference type="PANTHER" id="PTHR42894:SF1">
    <property type="entry name" value="N-(5'-PHOSPHORIBOSYL)ANTHRANILATE ISOMERASE"/>
    <property type="match status" value="1"/>
</dbReference>
<gene>
    <name evidence="9" type="primary">trpF</name>
    <name evidence="11" type="ORF">ISF26_05405</name>
</gene>
<evidence type="ECO:0000256" key="1">
    <source>
        <dbReference type="ARBA" id="ARBA00001164"/>
    </source>
</evidence>
<proteinExistence type="inferred from homology"/>
<keyword evidence="5 9" id="KW-0028">Amino-acid biosynthesis</keyword>
<keyword evidence="12" id="KW-1185">Reference proteome</keyword>
<feature type="domain" description="N-(5'phosphoribosyl) anthranilate isomerase (PRAI)" evidence="10">
    <location>
        <begin position="3"/>
        <end position="204"/>
    </location>
</feature>
<evidence type="ECO:0000256" key="8">
    <source>
        <dbReference type="ARBA" id="ARBA00023235"/>
    </source>
</evidence>
<comment type="pathway">
    <text evidence="2 9">Amino-acid biosynthesis; L-tryptophan biosynthesis; L-tryptophan from chorismate: step 3/5.</text>
</comment>
<dbReference type="InterPro" id="IPR001240">
    <property type="entry name" value="PRAI_dom"/>
</dbReference>
<evidence type="ECO:0000256" key="6">
    <source>
        <dbReference type="ARBA" id="ARBA00022822"/>
    </source>
</evidence>
<dbReference type="SUPFAM" id="SSF51366">
    <property type="entry name" value="Ribulose-phoshate binding barrel"/>
    <property type="match status" value="1"/>
</dbReference>
<dbReference type="Proteomes" id="UP001054846">
    <property type="component" value="Chromosome"/>
</dbReference>
<dbReference type="Pfam" id="PF00697">
    <property type="entry name" value="PRAI"/>
    <property type="match status" value="1"/>
</dbReference>
<dbReference type="GO" id="GO:0004640">
    <property type="term" value="F:phosphoribosylanthranilate isomerase activity"/>
    <property type="evidence" value="ECO:0007669"/>
    <property type="project" value="UniProtKB-EC"/>
</dbReference>
<dbReference type="InterPro" id="IPR011060">
    <property type="entry name" value="RibuloseP-bd_barrel"/>
</dbReference>
<dbReference type="EMBL" id="CP063845">
    <property type="protein sequence ID" value="UFP95677.1"/>
    <property type="molecule type" value="Genomic_DNA"/>
</dbReference>
<keyword evidence="8 9" id="KW-0413">Isomerase</keyword>
<evidence type="ECO:0000256" key="2">
    <source>
        <dbReference type="ARBA" id="ARBA00004664"/>
    </source>
</evidence>
<keyword evidence="6 9" id="KW-0822">Tryptophan biosynthesis</keyword>
<reference evidence="11 12" key="1">
    <citation type="journal article" date="2021" name="Genome Biol. Evol.">
        <title>Complete Genome Sequencing of a Novel Gloeobacter Species from a Waterfall Cave in Mexico.</title>
        <authorList>
            <person name="Saw J.H."/>
            <person name="Cardona T."/>
            <person name="Montejano G."/>
        </authorList>
    </citation>
    <scope>NUCLEOTIDE SEQUENCE [LARGE SCALE GENOMIC DNA]</scope>
    <source>
        <strain evidence="11">MG652769</strain>
    </source>
</reference>
<evidence type="ECO:0000256" key="3">
    <source>
        <dbReference type="ARBA" id="ARBA00012572"/>
    </source>
</evidence>
<dbReference type="InterPro" id="IPR013785">
    <property type="entry name" value="Aldolase_TIM"/>
</dbReference>
<evidence type="ECO:0000259" key="10">
    <source>
        <dbReference type="Pfam" id="PF00697"/>
    </source>
</evidence>
<name>A0ABY3PQH9_9CYAN</name>
<dbReference type="NCBIfam" id="NF002298">
    <property type="entry name" value="PRK01222.1-4"/>
    <property type="match status" value="1"/>
</dbReference>
<dbReference type="EC" id="5.3.1.24" evidence="3 9"/>
<keyword evidence="7 9" id="KW-0057">Aromatic amino acid biosynthesis</keyword>
<dbReference type="CDD" id="cd00405">
    <property type="entry name" value="PRAI"/>
    <property type="match status" value="1"/>
</dbReference>
<dbReference type="Gene3D" id="3.20.20.70">
    <property type="entry name" value="Aldolase class I"/>
    <property type="match status" value="1"/>
</dbReference>
<comment type="similarity">
    <text evidence="9">Belongs to the TrpF family.</text>
</comment>